<reference evidence="2" key="1">
    <citation type="submission" date="2016-11" db="EMBL/GenBank/DDBJ databases">
        <authorList>
            <person name="Varghese N."/>
            <person name="Submissions S."/>
        </authorList>
    </citation>
    <scope>NUCLEOTIDE SEQUENCE [LARGE SCALE GENOMIC DNA]</scope>
    <source>
        <strain evidence="2">DSM 28223</strain>
    </source>
</reference>
<keyword evidence="2" id="KW-1185">Reference proteome</keyword>
<dbReference type="AlphaFoldDB" id="A0A1M5JCX2"/>
<sequence length="155" mass="17113">MPSATYPLPDQNILFVHCSGFMEPKDVIGWQVEDQIGVSGALGFVTLVDLSDVTGTDMTFDDLNAVYGQLVRHYQPRKQRLTLLLYAPDDLTFGMTRIMQSLSGMTDHVTVQVFRKAERIGDHLPDLTLGFFDLRAKALSSRGCERSPCSAGACP</sequence>
<organism evidence="1 2">
    <name type="scientific">Cognatishimia maritima</name>
    <dbReference type="NCBI Taxonomy" id="870908"/>
    <lineage>
        <taxon>Bacteria</taxon>
        <taxon>Pseudomonadati</taxon>
        <taxon>Pseudomonadota</taxon>
        <taxon>Alphaproteobacteria</taxon>
        <taxon>Rhodobacterales</taxon>
        <taxon>Paracoccaceae</taxon>
        <taxon>Cognatishimia</taxon>
    </lineage>
</organism>
<dbReference type="STRING" id="870908.SAMN04488044_0616"/>
<dbReference type="EMBL" id="FQWM01000001">
    <property type="protein sequence ID" value="SHG38351.1"/>
    <property type="molecule type" value="Genomic_DNA"/>
</dbReference>
<protein>
    <submittedName>
        <fullName evidence="1">Uncharacterized protein</fullName>
    </submittedName>
</protein>
<dbReference type="OrthoDB" id="7877306at2"/>
<evidence type="ECO:0000313" key="2">
    <source>
        <dbReference type="Proteomes" id="UP000184211"/>
    </source>
</evidence>
<dbReference type="Proteomes" id="UP000184211">
    <property type="component" value="Unassembled WGS sequence"/>
</dbReference>
<accession>A0A1M5JCX2</accession>
<dbReference type="RefSeq" id="WP_072790338.1">
    <property type="nucleotide sequence ID" value="NZ_FQWM01000001.1"/>
</dbReference>
<evidence type="ECO:0000313" key="1">
    <source>
        <dbReference type="EMBL" id="SHG38351.1"/>
    </source>
</evidence>
<gene>
    <name evidence="1" type="ORF">SAMN04488044_0616</name>
</gene>
<name>A0A1M5JCX2_9RHOB</name>
<proteinExistence type="predicted"/>